<accession>A0A2I2FJW5</accession>
<dbReference type="EMBL" id="KZ559122">
    <property type="protein sequence ID" value="PLB40910.1"/>
    <property type="molecule type" value="Genomic_DNA"/>
</dbReference>
<sequence length="63" mass="6990">MIKGKCSRHWYLSTPSSNKYLPNPTRIQYPQQQPPAESNPSSETIPGLPGLQGRNRLVGRAKG</sequence>
<name>A0A2I2FJW5_ASPCN</name>
<dbReference type="GeneID" id="36518525"/>
<dbReference type="RefSeq" id="XP_024674922.1">
    <property type="nucleotide sequence ID" value="XM_024811365.1"/>
</dbReference>
<proteinExistence type="predicted"/>
<keyword evidence="3" id="KW-1185">Reference proteome</keyword>
<feature type="region of interest" description="Disordered" evidence="1">
    <location>
        <begin position="13"/>
        <end position="63"/>
    </location>
</feature>
<dbReference type="OrthoDB" id="10493515at2759"/>
<evidence type="ECO:0000256" key="1">
    <source>
        <dbReference type="SAM" id="MobiDB-lite"/>
    </source>
</evidence>
<evidence type="ECO:0000313" key="2">
    <source>
        <dbReference type="EMBL" id="PLB40910.1"/>
    </source>
</evidence>
<protein>
    <submittedName>
        <fullName evidence="2">Uncharacterized protein</fullName>
    </submittedName>
</protein>
<dbReference type="AlphaFoldDB" id="A0A2I2FJW5"/>
<reference evidence="2 3" key="1">
    <citation type="submission" date="2017-12" db="EMBL/GenBank/DDBJ databases">
        <authorList>
            <consortium name="DOE Joint Genome Institute"/>
            <person name="Haridas S."/>
            <person name="Kjaerbolling I."/>
            <person name="Vesth T.C."/>
            <person name="Frisvad J.C."/>
            <person name="Nybo J.L."/>
            <person name="Theobald S."/>
            <person name="Kuo A."/>
            <person name="Bowyer P."/>
            <person name="Matsuda Y."/>
            <person name="Mondo S."/>
            <person name="Lyhne E.K."/>
            <person name="Kogle M.E."/>
            <person name="Clum A."/>
            <person name="Lipzen A."/>
            <person name="Salamov A."/>
            <person name="Ngan C.Y."/>
            <person name="Daum C."/>
            <person name="Chiniquy J."/>
            <person name="Barry K."/>
            <person name="LaButti K."/>
            <person name="Simmons B.A."/>
            <person name="Magnuson J.K."/>
            <person name="Mortensen U.H."/>
            <person name="Larsen T.O."/>
            <person name="Grigoriev I.V."/>
            <person name="Baker S.E."/>
            <person name="Andersen M.R."/>
            <person name="Nordberg H.P."/>
            <person name="Cantor M.N."/>
            <person name="Hua S.X."/>
        </authorList>
    </citation>
    <scope>NUCLEOTIDE SEQUENCE [LARGE SCALE GENOMIC DNA]</scope>
    <source>
        <strain evidence="2 3">CBS 102.13</strain>
    </source>
</reference>
<gene>
    <name evidence="2" type="ORF">BDW47DRAFT_100148</name>
</gene>
<dbReference type="Proteomes" id="UP000234585">
    <property type="component" value="Unassembled WGS sequence"/>
</dbReference>
<evidence type="ECO:0000313" key="3">
    <source>
        <dbReference type="Proteomes" id="UP000234585"/>
    </source>
</evidence>
<feature type="compositionally biased region" description="Polar residues" evidence="1">
    <location>
        <begin position="13"/>
        <end position="44"/>
    </location>
</feature>
<organism evidence="2 3">
    <name type="scientific">Aspergillus candidus</name>
    <dbReference type="NCBI Taxonomy" id="41067"/>
    <lineage>
        <taxon>Eukaryota</taxon>
        <taxon>Fungi</taxon>
        <taxon>Dikarya</taxon>
        <taxon>Ascomycota</taxon>
        <taxon>Pezizomycotina</taxon>
        <taxon>Eurotiomycetes</taxon>
        <taxon>Eurotiomycetidae</taxon>
        <taxon>Eurotiales</taxon>
        <taxon>Aspergillaceae</taxon>
        <taxon>Aspergillus</taxon>
        <taxon>Aspergillus subgen. Circumdati</taxon>
    </lineage>
</organism>